<organism evidence="2 4">
    <name type="scientific">Acetobacter malorum</name>
    <dbReference type="NCBI Taxonomy" id="178901"/>
    <lineage>
        <taxon>Bacteria</taxon>
        <taxon>Pseudomonadati</taxon>
        <taxon>Pseudomonadota</taxon>
        <taxon>Alphaproteobacteria</taxon>
        <taxon>Acetobacterales</taxon>
        <taxon>Acetobacteraceae</taxon>
        <taxon>Acetobacter</taxon>
    </lineage>
</organism>
<dbReference type="EMBL" id="LHZZ01000504">
    <property type="protein sequence ID" value="KXV75684.1"/>
    <property type="molecule type" value="Genomic_DNA"/>
</dbReference>
<dbReference type="PATRIC" id="fig|178901.10.peg.3003"/>
<evidence type="ECO:0000313" key="2">
    <source>
        <dbReference type="EMBL" id="KXV75684.1"/>
    </source>
</evidence>
<evidence type="ECO:0000313" key="4">
    <source>
        <dbReference type="Proteomes" id="UP000075538"/>
    </source>
</evidence>
<dbReference type="Proteomes" id="UP000075526">
    <property type="component" value="Unassembled WGS sequence"/>
</dbReference>
<dbReference type="EMBL" id="LHZF01000150">
    <property type="protein sequence ID" value="KXV17038.1"/>
    <property type="molecule type" value="Genomic_DNA"/>
</dbReference>
<dbReference type="Proteomes" id="UP000075538">
    <property type="component" value="Unassembled WGS sequence"/>
</dbReference>
<protein>
    <submittedName>
        <fullName evidence="2">Uncharacterized protein</fullName>
    </submittedName>
</protein>
<dbReference type="RefSeq" id="WP_043553664.1">
    <property type="nucleotide sequence ID" value="NZ_CALAZD010000167.1"/>
</dbReference>
<evidence type="ECO:0000313" key="1">
    <source>
        <dbReference type="EMBL" id="KXV17038.1"/>
    </source>
</evidence>
<dbReference type="AlphaFoldDB" id="A0A087PJV1"/>
<accession>A0A087PJV1</accession>
<comment type="caution">
    <text evidence="2">The sequence shown here is derived from an EMBL/GenBank/DDBJ whole genome shotgun (WGS) entry which is preliminary data.</text>
</comment>
<name>A0A087PJV1_9PROT</name>
<sequence>MSSNSSKPSPLPQRGPFRKRTLRQHVLRRMALVVPISVLMIVLAKTGVIDTLTDRYTFRPESWFDDTALVRHLRVVVTHNGMTNIKPDCLLFVVNGNDPPTGSRIDVMQKTSGSCPGPKGELPKLFTLRIDRMNHVIMSDQGSPTQFHPMP</sequence>
<reference evidence="3 4" key="1">
    <citation type="submission" date="2015-06" db="EMBL/GenBank/DDBJ databases">
        <title>Improved classification and identification of acetic acid bacteria using matrix-assisted laser desorption/ionization time-of-flight mass spectrometry; Gluconobacter nephelii and Gluconobacter uchimurae are later heterotypic synonyms of Gluconobacter japonicus and Gluconobacter oxydans, respectively.</title>
        <authorList>
            <person name="Li L."/>
            <person name="Cleenwerck I."/>
            <person name="De Vuyst L."/>
            <person name="Vandamme P."/>
        </authorList>
    </citation>
    <scope>NUCLEOTIDE SEQUENCE [LARGE SCALE GENOMIC DNA]</scope>
    <source>
        <strain evidence="1 3">LMG 1552</strain>
        <strain evidence="2 4">LMG 1604</strain>
    </source>
</reference>
<proteinExistence type="predicted"/>
<evidence type="ECO:0000313" key="3">
    <source>
        <dbReference type="Proteomes" id="UP000075526"/>
    </source>
</evidence>
<gene>
    <name evidence="1" type="ORF">AD933_04840</name>
    <name evidence="2" type="ORF">AD953_06540</name>
</gene>